<organism evidence="2 3">
    <name type="scientific">Wohlfahrtiimonas larvae</name>
    <dbReference type="NCBI Taxonomy" id="1157986"/>
    <lineage>
        <taxon>Bacteria</taxon>
        <taxon>Pseudomonadati</taxon>
        <taxon>Pseudomonadota</taxon>
        <taxon>Gammaproteobacteria</taxon>
        <taxon>Cardiobacteriales</taxon>
        <taxon>Ignatzschineriaceae</taxon>
        <taxon>Wohlfahrtiimonas</taxon>
    </lineage>
</organism>
<protein>
    <recommendedName>
        <fullName evidence="1">DUF4377 domain-containing protein</fullName>
    </recommendedName>
</protein>
<dbReference type="RefSeq" id="WP_077925512.1">
    <property type="nucleotide sequence ID" value="NZ_BAABKE010000004.1"/>
</dbReference>
<proteinExistence type="predicted"/>
<keyword evidence="3" id="KW-1185">Reference proteome</keyword>
<reference evidence="3" key="1">
    <citation type="journal article" date="2019" name="Int. J. Syst. Evol. Microbiol.">
        <title>The Global Catalogue of Microorganisms (GCM) 10K type strain sequencing project: providing services to taxonomists for standard genome sequencing and annotation.</title>
        <authorList>
            <consortium name="The Broad Institute Genomics Platform"/>
            <consortium name="The Broad Institute Genome Sequencing Center for Infectious Disease"/>
            <person name="Wu L."/>
            <person name="Ma J."/>
        </authorList>
    </citation>
    <scope>NUCLEOTIDE SEQUENCE [LARGE SCALE GENOMIC DNA]</scope>
    <source>
        <strain evidence="3">JCM 18424</strain>
    </source>
</reference>
<evidence type="ECO:0000313" key="3">
    <source>
        <dbReference type="Proteomes" id="UP001500631"/>
    </source>
</evidence>
<dbReference type="EMBL" id="BAABKE010000004">
    <property type="protein sequence ID" value="GAA5100009.1"/>
    <property type="molecule type" value="Genomic_DNA"/>
</dbReference>
<name>A0ABP9MSY8_9GAMM</name>
<dbReference type="Pfam" id="PF14302">
    <property type="entry name" value="DUF4377"/>
    <property type="match status" value="1"/>
</dbReference>
<evidence type="ECO:0000259" key="1">
    <source>
        <dbReference type="Pfam" id="PF14302"/>
    </source>
</evidence>
<gene>
    <name evidence="2" type="ORF">GCM10023338_14300</name>
</gene>
<evidence type="ECO:0000313" key="2">
    <source>
        <dbReference type="EMBL" id="GAA5100009.1"/>
    </source>
</evidence>
<feature type="domain" description="DUF4377" evidence="1">
    <location>
        <begin position="36"/>
        <end position="108"/>
    </location>
</feature>
<dbReference type="Proteomes" id="UP001500631">
    <property type="component" value="Unassembled WGS sequence"/>
</dbReference>
<accession>A0ABP9MSY8</accession>
<sequence>MKSKIISIILGIGLMLHFSYADTKVILHEDEIFLIVKGQKAECVGVAPMECLQVKYSLDQVEWENFYAGIEGFEFIEGESALLKVKTTQIKNPPADMSNIHYELLEKIVVMPSVDRAH</sequence>
<dbReference type="InterPro" id="IPR025485">
    <property type="entry name" value="DUF4377"/>
</dbReference>
<comment type="caution">
    <text evidence="2">The sequence shown here is derived from an EMBL/GenBank/DDBJ whole genome shotgun (WGS) entry which is preliminary data.</text>
</comment>